<dbReference type="AlphaFoldDB" id="A0A9Q0ZK52"/>
<comment type="caution">
    <text evidence="1">The sequence shown here is derived from an EMBL/GenBank/DDBJ whole genome shotgun (WGS) entry which is preliminary data.</text>
</comment>
<protein>
    <submittedName>
        <fullName evidence="1">WRKY TRANSCRIPTION FACTOR 74-RELATED</fullName>
    </submittedName>
</protein>
<evidence type="ECO:0000313" key="1">
    <source>
        <dbReference type="EMBL" id="KAJ6737383.1"/>
    </source>
</evidence>
<keyword evidence="2" id="KW-1185">Reference proteome</keyword>
<evidence type="ECO:0000313" key="2">
    <source>
        <dbReference type="Proteomes" id="UP001151529"/>
    </source>
</evidence>
<dbReference type="OrthoDB" id="1918969at2759"/>
<reference evidence="1" key="1">
    <citation type="submission" date="2022-11" db="EMBL/GenBank/DDBJ databases">
        <authorList>
            <person name="Hyden B.L."/>
            <person name="Feng K."/>
            <person name="Yates T."/>
            <person name="Jawdy S."/>
            <person name="Smart L.B."/>
            <person name="Muchero W."/>
        </authorList>
    </citation>
    <scope>NUCLEOTIDE SEQUENCE</scope>
    <source>
        <tissue evidence="1">Shoot tip</tissue>
    </source>
</reference>
<dbReference type="Proteomes" id="UP001151529">
    <property type="component" value="Chromosome 5"/>
</dbReference>
<organism evidence="1 2">
    <name type="scientific">Salix viminalis</name>
    <name type="common">Common osier</name>
    <name type="synonym">Basket willow</name>
    <dbReference type="NCBI Taxonomy" id="40686"/>
    <lineage>
        <taxon>Eukaryota</taxon>
        <taxon>Viridiplantae</taxon>
        <taxon>Streptophyta</taxon>
        <taxon>Embryophyta</taxon>
        <taxon>Tracheophyta</taxon>
        <taxon>Spermatophyta</taxon>
        <taxon>Magnoliopsida</taxon>
        <taxon>eudicotyledons</taxon>
        <taxon>Gunneridae</taxon>
        <taxon>Pentapetalae</taxon>
        <taxon>rosids</taxon>
        <taxon>fabids</taxon>
        <taxon>Malpighiales</taxon>
        <taxon>Salicaceae</taxon>
        <taxon>Saliceae</taxon>
        <taxon>Salix</taxon>
    </lineage>
</organism>
<reference evidence="1" key="2">
    <citation type="journal article" date="2023" name="Int. J. Mol. Sci.">
        <title>De Novo Assembly and Annotation of 11 Diverse Shrub Willow (Salix) Genomes Reveals Novel Gene Organization in Sex-Linked Regions.</title>
        <authorList>
            <person name="Hyden B."/>
            <person name="Feng K."/>
            <person name="Yates T.B."/>
            <person name="Jawdy S."/>
            <person name="Cereghino C."/>
            <person name="Smart L.B."/>
            <person name="Muchero W."/>
        </authorList>
    </citation>
    <scope>NUCLEOTIDE SEQUENCE [LARGE SCALE GENOMIC DNA]</scope>
    <source>
        <tissue evidence="1">Shoot tip</tissue>
    </source>
</reference>
<dbReference type="EMBL" id="JAPFFL010000003">
    <property type="protein sequence ID" value="KAJ6737383.1"/>
    <property type="molecule type" value="Genomic_DNA"/>
</dbReference>
<gene>
    <name evidence="1" type="ORF">OIU85_019441</name>
</gene>
<proteinExistence type="predicted"/>
<accession>A0A9Q0ZK52</accession>
<name>A0A9Q0ZK52_SALVM</name>
<sequence length="174" mass="19846">MEEVEEAHKAAIESCNRVIGLLCQPKDQVQGRNLMVETGETVFKFKRVISLLSTGLGHGRVRKLKKFRSSLPQNIFLDSPHCKTILAPKPLQMVPPNFLETPFNDMDAKSKPPVQIAQKMFLENPVLELNSNIRPPLQIAQTKPPPNFQFLQQHQQIQRVLFQQQQQQQNEVSG</sequence>